<dbReference type="Proteomes" id="UP000499080">
    <property type="component" value="Unassembled WGS sequence"/>
</dbReference>
<dbReference type="EMBL" id="BGPR01000468">
    <property type="protein sequence ID" value="GBM21829.1"/>
    <property type="molecule type" value="Genomic_DNA"/>
</dbReference>
<evidence type="ECO:0000313" key="1">
    <source>
        <dbReference type="EMBL" id="GBM21829.1"/>
    </source>
</evidence>
<dbReference type="AlphaFoldDB" id="A0A4Y2E0H7"/>
<evidence type="ECO:0000313" key="2">
    <source>
        <dbReference type="Proteomes" id="UP000499080"/>
    </source>
</evidence>
<proteinExistence type="predicted"/>
<reference evidence="1 2" key="1">
    <citation type="journal article" date="2019" name="Sci. Rep.">
        <title>Orb-weaving spider Araneus ventricosus genome elucidates the spidroin gene catalogue.</title>
        <authorList>
            <person name="Kono N."/>
            <person name="Nakamura H."/>
            <person name="Ohtoshi R."/>
            <person name="Moran D.A.P."/>
            <person name="Shinohara A."/>
            <person name="Yoshida Y."/>
            <person name="Fujiwara M."/>
            <person name="Mori M."/>
            <person name="Tomita M."/>
            <person name="Arakawa K."/>
        </authorList>
    </citation>
    <scope>NUCLEOTIDE SEQUENCE [LARGE SCALE GENOMIC DNA]</scope>
</reference>
<keyword evidence="2" id="KW-1185">Reference proteome</keyword>
<name>A0A4Y2E0H7_ARAVE</name>
<protein>
    <submittedName>
        <fullName evidence="1">Uncharacterized protein</fullName>
    </submittedName>
</protein>
<accession>A0A4Y2E0H7</accession>
<dbReference type="OrthoDB" id="5419617at2759"/>
<organism evidence="1 2">
    <name type="scientific">Araneus ventricosus</name>
    <name type="common">Orbweaver spider</name>
    <name type="synonym">Epeira ventricosa</name>
    <dbReference type="NCBI Taxonomy" id="182803"/>
    <lineage>
        <taxon>Eukaryota</taxon>
        <taxon>Metazoa</taxon>
        <taxon>Ecdysozoa</taxon>
        <taxon>Arthropoda</taxon>
        <taxon>Chelicerata</taxon>
        <taxon>Arachnida</taxon>
        <taxon>Araneae</taxon>
        <taxon>Araneomorphae</taxon>
        <taxon>Entelegynae</taxon>
        <taxon>Araneoidea</taxon>
        <taxon>Araneidae</taxon>
        <taxon>Araneus</taxon>
    </lineage>
</organism>
<comment type="caution">
    <text evidence="1">The sequence shown here is derived from an EMBL/GenBank/DDBJ whole genome shotgun (WGS) entry which is preliminary data.</text>
</comment>
<sequence>MTAESSLNLIMLLISKCLSNIQYIFESLLENGKIVIPCNEGLARQTQTRGCPHGSCSGPDLWNLVAEGALKAEYPVNTSSLATESLKIFKNWSDKHGRTRFLHISNLRRGPSIFWGNERVKRTDLLRYLGVYLNKKMKWTHHFVQQGAKALQ</sequence>
<gene>
    <name evidence="1" type="ORF">AVEN_32826_1</name>
</gene>